<name>A0ABW2JML0_9ACTN</name>
<dbReference type="Pfam" id="PF00392">
    <property type="entry name" value="GntR"/>
    <property type="match status" value="1"/>
</dbReference>
<dbReference type="InterPro" id="IPR015424">
    <property type="entry name" value="PyrdxlP-dep_Trfase"/>
</dbReference>
<reference evidence="9" key="1">
    <citation type="journal article" date="2019" name="Int. J. Syst. Evol. Microbiol.">
        <title>The Global Catalogue of Microorganisms (GCM) 10K type strain sequencing project: providing services to taxonomists for standard genome sequencing and annotation.</title>
        <authorList>
            <consortium name="The Broad Institute Genomics Platform"/>
            <consortium name="The Broad Institute Genome Sequencing Center for Infectious Disease"/>
            <person name="Wu L."/>
            <person name="Ma J."/>
        </authorList>
    </citation>
    <scope>NUCLEOTIDE SEQUENCE [LARGE SCALE GENOMIC DNA]</scope>
    <source>
        <strain evidence="9">SYNS20</strain>
    </source>
</reference>
<protein>
    <submittedName>
        <fullName evidence="8">PLP-dependent aminotransferase family protein</fullName>
    </submittedName>
</protein>
<proteinExistence type="inferred from homology"/>
<evidence type="ECO:0000256" key="3">
    <source>
        <dbReference type="ARBA" id="ARBA00023015"/>
    </source>
</evidence>
<dbReference type="SMART" id="SM00345">
    <property type="entry name" value="HTH_GNTR"/>
    <property type="match status" value="1"/>
</dbReference>
<dbReference type="PROSITE" id="PS50949">
    <property type="entry name" value="HTH_GNTR"/>
    <property type="match status" value="1"/>
</dbReference>
<keyword evidence="8" id="KW-0808">Transferase</keyword>
<dbReference type="CDD" id="cd07377">
    <property type="entry name" value="WHTH_GntR"/>
    <property type="match status" value="1"/>
</dbReference>
<dbReference type="CDD" id="cd00609">
    <property type="entry name" value="AAT_like"/>
    <property type="match status" value="1"/>
</dbReference>
<dbReference type="InterPro" id="IPR036388">
    <property type="entry name" value="WH-like_DNA-bd_sf"/>
</dbReference>
<evidence type="ECO:0000256" key="4">
    <source>
        <dbReference type="ARBA" id="ARBA00023125"/>
    </source>
</evidence>
<evidence type="ECO:0000313" key="9">
    <source>
        <dbReference type="Proteomes" id="UP001596523"/>
    </source>
</evidence>
<dbReference type="InterPro" id="IPR051446">
    <property type="entry name" value="HTH_trans_reg/aminotransferase"/>
</dbReference>
<feature type="compositionally biased region" description="Basic residues" evidence="6">
    <location>
        <begin position="98"/>
        <end position="109"/>
    </location>
</feature>
<keyword evidence="5" id="KW-0804">Transcription</keyword>
<keyword evidence="2" id="KW-0663">Pyridoxal phosphate</keyword>
<evidence type="ECO:0000256" key="1">
    <source>
        <dbReference type="ARBA" id="ARBA00005384"/>
    </source>
</evidence>
<dbReference type="Gene3D" id="3.40.640.10">
    <property type="entry name" value="Type I PLP-dependent aspartate aminotransferase-like (Major domain)"/>
    <property type="match status" value="1"/>
</dbReference>
<dbReference type="PANTHER" id="PTHR46577:SF1">
    <property type="entry name" value="HTH-TYPE TRANSCRIPTIONAL REGULATORY PROTEIN GABR"/>
    <property type="match status" value="1"/>
</dbReference>
<keyword evidence="4" id="KW-0238">DNA-binding</keyword>
<dbReference type="Pfam" id="PF00155">
    <property type="entry name" value="Aminotran_1_2"/>
    <property type="match status" value="1"/>
</dbReference>
<evidence type="ECO:0000256" key="2">
    <source>
        <dbReference type="ARBA" id="ARBA00022898"/>
    </source>
</evidence>
<evidence type="ECO:0000313" key="8">
    <source>
        <dbReference type="EMBL" id="MFC7306547.1"/>
    </source>
</evidence>
<dbReference type="InterPro" id="IPR036390">
    <property type="entry name" value="WH_DNA-bd_sf"/>
</dbReference>
<dbReference type="Proteomes" id="UP001596523">
    <property type="component" value="Unassembled WGS sequence"/>
</dbReference>
<dbReference type="InterPro" id="IPR004839">
    <property type="entry name" value="Aminotransferase_I/II_large"/>
</dbReference>
<evidence type="ECO:0000256" key="6">
    <source>
        <dbReference type="SAM" id="MobiDB-lite"/>
    </source>
</evidence>
<accession>A0ABW2JML0</accession>
<dbReference type="GO" id="GO:0008483">
    <property type="term" value="F:transaminase activity"/>
    <property type="evidence" value="ECO:0007669"/>
    <property type="project" value="UniProtKB-KW"/>
</dbReference>
<keyword evidence="9" id="KW-1185">Reference proteome</keyword>
<dbReference type="EMBL" id="JBHTCF010000008">
    <property type="protein sequence ID" value="MFC7306547.1"/>
    <property type="molecule type" value="Genomic_DNA"/>
</dbReference>
<dbReference type="InterPro" id="IPR000524">
    <property type="entry name" value="Tscrpt_reg_HTH_GntR"/>
</dbReference>
<dbReference type="SUPFAM" id="SSF46785">
    <property type="entry name" value="Winged helix' DNA-binding domain"/>
    <property type="match status" value="1"/>
</dbReference>
<gene>
    <name evidence="8" type="ORF">ACFQVC_20255</name>
</gene>
<sequence length="477" mass="51152">MADFEVNSDSGVDLHLDLAPSGSRRAALIRALRDSVRTGRLSPGTRLPPYRALAADLGVARNTVAEAYAELVAEGWLTARQGSGTRVAERASPGKPVRVPKKAPARARGPRFDLRQGQPDAMSFPRTAWLASARRALNAAPHEAFGPGGPQGRIELRTALAGYLARTRGVRTEPGRIVVCSGFAHALRLLFGGAGGSGRGALSGPLAVEEYGLGFHRQLLTAAGVRTVPLPLDEDGARVDGLGTQRAVLLTPAHQFPTGGPLHPERRAAVVDWARARGGLVLEDDYDGEFRYDRRPVGAVQGLDPERVVYIGSVSKSLSPALRLGWMVLPEHLVDEVLRVKGEREAWAGVTDQLTLADFLDSGAYDRHLRQMRQRYRRRRDLLAQVLDERAPYIRATGVAAGLHAVLRLPPGTEQSALKAAHWQGVALDGLADFRHPDATGPVWDGLVVGYTTPPESVYPAALDALCAALPPDGTPP</sequence>
<feature type="region of interest" description="Disordered" evidence="6">
    <location>
        <begin position="82"/>
        <end position="118"/>
    </location>
</feature>
<comment type="similarity">
    <text evidence="1">In the C-terminal section; belongs to the class-I pyridoxal-phosphate-dependent aminotransferase family.</text>
</comment>
<organism evidence="8 9">
    <name type="scientific">Streptomyces monticola</name>
    <dbReference type="NCBI Taxonomy" id="2666263"/>
    <lineage>
        <taxon>Bacteria</taxon>
        <taxon>Bacillati</taxon>
        <taxon>Actinomycetota</taxon>
        <taxon>Actinomycetes</taxon>
        <taxon>Kitasatosporales</taxon>
        <taxon>Streptomycetaceae</taxon>
        <taxon>Streptomyces</taxon>
    </lineage>
</organism>
<evidence type="ECO:0000256" key="5">
    <source>
        <dbReference type="ARBA" id="ARBA00023163"/>
    </source>
</evidence>
<dbReference type="Gene3D" id="1.10.10.10">
    <property type="entry name" value="Winged helix-like DNA-binding domain superfamily/Winged helix DNA-binding domain"/>
    <property type="match status" value="1"/>
</dbReference>
<comment type="caution">
    <text evidence="8">The sequence shown here is derived from an EMBL/GenBank/DDBJ whole genome shotgun (WGS) entry which is preliminary data.</text>
</comment>
<dbReference type="InterPro" id="IPR015421">
    <property type="entry name" value="PyrdxlP-dep_Trfase_major"/>
</dbReference>
<feature type="domain" description="HTH gntR-type" evidence="7">
    <location>
        <begin position="22"/>
        <end position="90"/>
    </location>
</feature>
<dbReference type="PRINTS" id="PR00035">
    <property type="entry name" value="HTHGNTR"/>
</dbReference>
<dbReference type="PANTHER" id="PTHR46577">
    <property type="entry name" value="HTH-TYPE TRANSCRIPTIONAL REGULATORY PROTEIN GABR"/>
    <property type="match status" value="1"/>
</dbReference>
<dbReference type="RefSeq" id="WP_381831933.1">
    <property type="nucleotide sequence ID" value="NZ_JBHTCF010000008.1"/>
</dbReference>
<evidence type="ECO:0000259" key="7">
    <source>
        <dbReference type="PROSITE" id="PS50949"/>
    </source>
</evidence>
<dbReference type="SUPFAM" id="SSF53383">
    <property type="entry name" value="PLP-dependent transferases"/>
    <property type="match status" value="1"/>
</dbReference>
<keyword evidence="8" id="KW-0032">Aminotransferase</keyword>
<keyword evidence="3" id="KW-0805">Transcription regulation</keyword>